<dbReference type="AlphaFoldDB" id="A0A1G2I670"/>
<reference evidence="1 2" key="1">
    <citation type="journal article" date="2016" name="Nat. Commun.">
        <title>Thousands of microbial genomes shed light on interconnected biogeochemical processes in an aquifer system.</title>
        <authorList>
            <person name="Anantharaman K."/>
            <person name="Brown C.T."/>
            <person name="Hug L.A."/>
            <person name="Sharon I."/>
            <person name="Castelle C.J."/>
            <person name="Probst A.J."/>
            <person name="Thomas B.C."/>
            <person name="Singh A."/>
            <person name="Wilkins M.J."/>
            <person name="Karaoz U."/>
            <person name="Brodie E.L."/>
            <person name="Williams K.H."/>
            <person name="Hubbard S.S."/>
            <person name="Banfield J.F."/>
        </authorList>
    </citation>
    <scope>NUCLEOTIDE SEQUENCE [LARGE SCALE GENOMIC DNA]</scope>
</reference>
<name>A0A1G2I670_9BACT</name>
<comment type="caution">
    <text evidence="1">The sequence shown here is derived from an EMBL/GenBank/DDBJ whole genome shotgun (WGS) entry which is preliminary data.</text>
</comment>
<protein>
    <submittedName>
        <fullName evidence="1">Uncharacterized protein</fullName>
    </submittedName>
</protein>
<organism evidence="1 2">
    <name type="scientific">Candidatus Staskawiczbacteria bacterium RIFCSPLOWO2_01_FULL_33_9</name>
    <dbReference type="NCBI Taxonomy" id="1802211"/>
    <lineage>
        <taxon>Bacteria</taxon>
        <taxon>Candidatus Staskawicziibacteriota</taxon>
    </lineage>
</organism>
<sequence>MLHQIKEWTSFYKKHFNLVLGDVVIPEHQPGFDRLIVVAGSLTQNQVYDACAKQFKCWRYKNDLDKSVAKNDRDPKNGAYAIWLRDCQEADEENKNLSADYLENQKVKGITLLERMLYELKYHDETGNHLDTSSVTLCSGSRDSRDILPTAYWKEEEFGINWYYTDGSNDILRARSVVL</sequence>
<evidence type="ECO:0000313" key="1">
    <source>
        <dbReference type="EMBL" id="OGZ70312.1"/>
    </source>
</evidence>
<accession>A0A1G2I670</accession>
<dbReference type="Proteomes" id="UP000176308">
    <property type="component" value="Unassembled WGS sequence"/>
</dbReference>
<proteinExistence type="predicted"/>
<evidence type="ECO:0000313" key="2">
    <source>
        <dbReference type="Proteomes" id="UP000176308"/>
    </source>
</evidence>
<gene>
    <name evidence="1" type="ORF">A2904_01595</name>
</gene>
<dbReference type="EMBL" id="MHOX01000030">
    <property type="protein sequence ID" value="OGZ70312.1"/>
    <property type="molecule type" value="Genomic_DNA"/>
</dbReference>